<organism evidence="1 2">
    <name type="scientific">Aspergillus carbonarius (strain ITEM 5010)</name>
    <dbReference type="NCBI Taxonomy" id="602072"/>
    <lineage>
        <taxon>Eukaryota</taxon>
        <taxon>Fungi</taxon>
        <taxon>Dikarya</taxon>
        <taxon>Ascomycota</taxon>
        <taxon>Pezizomycotina</taxon>
        <taxon>Eurotiomycetes</taxon>
        <taxon>Eurotiomycetidae</taxon>
        <taxon>Eurotiales</taxon>
        <taxon>Aspergillaceae</taxon>
        <taxon>Aspergillus</taxon>
        <taxon>Aspergillus subgen. Circumdati</taxon>
    </lineage>
</organism>
<keyword evidence="2" id="KW-1185">Reference proteome</keyword>
<dbReference type="AlphaFoldDB" id="A0A1R3S0W1"/>
<sequence length="130" mass="14647">MPTETVLHTQAFANTYFKLAADEASFGALGISTLRSTAEDCTYIGRSILEYIAKDPLLAYSTSIEHRSLMVLVLFEPWVSMDIPALTGFPLLKTYHSGFCPEILDVLHLSRLQDMARLQNMQEYLATRQN</sequence>
<name>A0A1R3S0W1_ASPC5</name>
<dbReference type="Proteomes" id="UP000188318">
    <property type="component" value="Unassembled WGS sequence"/>
</dbReference>
<reference evidence="2" key="1">
    <citation type="journal article" date="2017" name="Genome Biol.">
        <title>Comparative genomics reveals high biological diversity and specific adaptations in the industrially and medically important fungal genus Aspergillus.</title>
        <authorList>
            <person name="de Vries R.P."/>
            <person name="Riley R."/>
            <person name="Wiebenga A."/>
            <person name="Aguilar-Osorio G."/>
            <person name="Amillis S."/>
            <person name="Uchima C.A."/>
            <person name="Anderluh G."/>
            <person name="Asadollahi M."/>
            <person name="Askin M."/>
            <person name="Barry K."/>
            <person name="Battaglia E."/>
            <person name="Bayram O."/>
            <person name="Benocci T."/>
            <person name="Braus-Stromeyer S.A."/>
            <person name="Caldana C."/>
            <person name="Canovas D."/>
            <person name="Cerqueira G.C."/>
            <person name="Chen F."/>
            <person name="Chen W."/>
            <person name="Choi C."/>
            <person name="Clum A."/>
            <person name="Dos Santos R.A."/>
            <person name="Damasio A.R."/>
            <person name="Diallinas G."/>
            <person name="Emri T."/>
            <person name="Fekete E."/>
            <person name="Flipphi M."/>
            <person name="Freyberg S."/>
            <person name="Gallo A."/>
            <person name="Gournas C."/>
            <person name="Habgood R."/>
            <person name="Hainaut M."/>
            <person name="Harispe M.L."/>
            <person name="Henrissat B."/>
            <person name="Hilden K.S."/>
            <person name="Hope R."/>
            <person name="Hossain A."/>
            <person name="Karabika E."/>
            <person name="Karaffa L."/>
            <person name="Karanyi Z."/>
            <person name="Krasevec N."/>
            <person name="Kuo A."/>
            <person name="Kusch H."/>
            <person name="LaButti K."/>
            <person name="Lagendijk E.L."/>
            <person name="Lapidus A."/>
            <person name="Levasseur A."/>
            <person name="Lindquist E."/>
            <person name="Lipzen A."/>
            <person name="Logrieco A.F."/>
            <person name="MacCabe A."/>
            <person name="Maekelae M.R."/>
            <person name="Malavazi I."/>
            <person name="Melin P."/>
            <person name="Meyer V."/>
            <person name="Mielnichuk N."/>
            <person name="Miskei M."/>
            <person name="Molnar A.P."/>
            <person name="Mule G."/>
            <person name="Ngan C.Y."/>
            <person name="Orejas M."/>
            <person name="Orosz E."/>
            <person name="Ouedraogo J.P."/>
            <person name="Overkamp K.M."/>
            <person name="Park H.-S."/>
            <person name="Perrone G."/>
            <person name="Piumi F."/>
            <person name="Punt P.J."/>
            <person name="Ram A.F."/>
            <person name="Ramon A."/>
            <person name="Rauscher S."/>
            <person name="Record E."/>
            <person name="Riano-Pachon D.M."/>
            <person name="Robert V."/>
            <person name="Roehrig J."/>
            <person name="Ruller R."/>
            <person name="Salamov A."/>
            <person name="Salih N.S."/>
            <person name="Samson R.A."/>
            <person name="Sandor E."/>
            <person name="Sanguinetti M."/>
            <person name="Schuetze T."/>
            <person name="Sepcic K."/>
            <person name="Shelest E."/>
            <person name="Sherlock G."/>
            <person name="Sophianopoulou V."/>
            <person name="Squina F.M."/>
            <person name="Sun H."/>
            <person name="Susca A."/>
            <person name="Todd R.B."/>
            <person name="Tsang A."/>
            <person name="Unkles S.E."/>
            <person name="van de Wiele N."/>
            <person name="van Rossen-Uffink D."/>
            <person name="Oliveira J.V."/>
            <person name="Vesth T.C."/>
            <person name="Visser J."/>
            <person name="Yu J.-H."/>
            <person name="Zhou M."/>
            <person name="Andersen M.R."/>
            <person name="Archer D.B."/>
            <person name="Baker S.E."/>
            <person name="Benoit I."/>
            <person name="Brakhage A.A."/>
            <person name="Braus G.H."/>
            <person name="Fischer R."/>
            <person name="Frisvad J.C."/>
            <person name="Goldman G.H."/>
            <person name="Houbraken J."/>
            <person name="Oakley B."/>
            <person name="Pocsi I."/>
            <person name="Scazzocchio C."/>
            <person name="Seiboth B."/>
            <person name="vanKuyk P.A."/>
            <person name="Wortman J."/>
            <person name="Dyer P.S."/>
            <person name="Grigoriev I.V."/>
        </authorList>
    </citation>
    <scope>NUCLEOTIDE SEQUENCE [LARGE SCALE GENOMIC DNA]</scope>
    <source>
        <strain evidence="2">ITEM 5010</strain>
    </source>
</reference>
<dbReference type="EMBL" id="KV907493">
    <property type="protein sequence ID" value="OOG00338.1"/>
    <property type="molecule type" value="Genomic_DNA"/>
</dbReference>
<protein>
    <submittedName>
        <fullName evidence="1">Uncharacterized protein</fullName>
    </submittedName>
</protein>
<dbReference type="STRING" id="602072.A0A1R3S0W1"/>
<evidence type="ECO:0000313" key="1">
    <source>
        <dbReference type="EMBL" id="OOG00338.1"/>
    </source>
</evidence>
<evidence type="ECO:0000313" key="2">
    <source>
        <dbReference type="Proteomes" id="UP000188318"/>
    </source>
</evidence>
<feature type="non-terminal residue" evidence="1">
    <location>
        <position position="130"/>
    </location>
</feature>
<accession>A0A1R3S0W1</accession>
<proteinExistence type="predicted"/>
<gene>
    <name evidence="1" type="ORF">ASPCADRAFT_202208</name>
</gene>
<dbReference type="VEuPathDB" id="FungiDB:ASPCADRAFT_202208"/>